<evidence type="ECO:0000256" key="5">
    <source>
        <dbReference type="SAM" id="Phobius"/>
    </source>
</evidence>
<feature type="transmembrane region" description="Helical" evidence="5">
    <location>
        <begin position="20"/>
        <end position="37"/>
    </location>
</feature>
<dbReference type="RefSeq" id="WP_084138165.1">
    <property type="nucleotide sequence ID" value="NZ_FQWQ01000002.1"/>
</dbReference>
<keyword evidence="6" id="KW-0489">Methyltransferase</keyword>
<gene>
    <name evidence="6" type="ORF">SAMN04488109_3174</name>
</gene>
<dbReference type="OrthoDB" id="9809773at2"/>
<dbReference type="STRING" id="947013.SAMN04488109_3174"/>
<organism evidence="6 7">
    <name type="scientific">Chryseolinea serpens</name>
    <dbReference type="NCBI Taxonomy" id="947013"/>
    <lineage>
        <taxon>Bacteria</taxon>
        <taxon>Pseudomonadati</taxon>
        <taxon>Bacteroidota</taxon>
        <taxon>Cytophagia</taxon>
        <taxon>Cytophagales</taxon>
        <taxon>Fulvivirgaceae</taxon>
        <taxon>Chryseolinea</taxon>
    </lineage>
</organism>
<dbReference type="Gene3D" id="1.20.120.1630">
    <property type="match status" value="1"/>
</dbReference>
<protein>
    <submittedName>
        <fullName evidence="6">Protein-S-isoprenylcysteine O-methyltransferase Ste14</fullName>
    </submittedName>
</protein>
<dbReference type="InterPro" id="IPR052527">
    <property type="entry name" value="Metal_cation-efflux_comp"/>
</dbReference>
<dbReference type="EMBL" id="FQWQ01000002">
    <property type="protein sequence ID" value="SHH20915.1"/>
    <property type="molecule type" value="Genomic_DNA"/>
</dbReference>
<evidence type="ECO:0000256" key="2">
    <source>
        <dbReference type="ARBA" id="ARBA00022692"/>
    </source>
</evidence>
<evidence type="ECO:0000313" key="6">
    <source>
        <dbReference type="EMBL" id="SHH20915.1"/>
    </source>
</evidence>
<dbReference type="PANTHER" id="PTHR43847:SF1">
    <property type="entry name" value="BLL3993 PROTEIN"/>
    <property type="match status" value="1"/>
</dbReference>
<evidence type="ECO:0000313" key="7">
    <source>
        <dbReference type="Proteomes" id="UP000184212"/>
    </source>
</evidence>
<keyword evidence="7" id="KW-1185">Reference proteome</keyword>
<accession>A0A1M5R3A4</accession>
<name>A0A1M5R3A4_9BACT</name>
<dbReference type="Pfam" id="PF04191">
    <property type="entry name" value="PEMT"/>
    <property type="match status" value="1"/>
</dbReference>
<dbReference type="PANTHER" id="PTHR43847">
    <property type="entry name" value="BLL3993 PROTEIN"/>
    <property type="match status" value="1"/>
</dbReference>
<keyword evidence="4 5" id="KW-0472">Membrane</keyword>
<proteinExistence type="predicted"/>
<dbReference type="InterPro" id="IPR007318">
    <property type="entry name" value="Phopholipid_MeTrfase"/>
</dbReference>
<keyword evidence="2 5" id="KW-0812">Transmembrane</keyword>
<dbReference type="GO" id="GO:0008168">
    <property type="term" value="F:methyltransferase activity"/>
    <property type="evidence" value="ECO:0007669"/>
    <property type="project" value="UniProtKB-KW"/>
</dbReference>
<evidence type="ECO:0000256" key="1">
    <source>
        <dbReference type="ARBA" id="ARBA00004127"/>
    </source>
</evidence>
<evidence type="ECO:0000256" key="3">
    <source>
        <dbReference type="ARBA" id="ARBA00022989"/>
    </source>
</evidence>
<reference evidence="6 7" key="1">
    <citation type="submission" date="2016-11" db="EMBL/GenBank/DDBJ databases">
        <authorList>
            <person name="Jaros S."/>
            <person name="Januszkiewicz K."/>
            <person name="Wedrychowicz H."/>
        </authorList>
    </citation>
    <scope>NUCLEOTIDE SEQUENCE [LARGE SCALE GENOMIC DNA]</scope>
    <source>
        <strain evidence="6 7">DSM 24574</strain>
    </source>
</reference>
<comment type="subcellular location">
    <subcellularLocation>
        <location evidence="1">Endomembrane system</location>
        <topology evidence="1">Multi-pass membrane protein</topology>
    </subcellularLocation>
</comment>
<dbReference type="Proteomes" id="UP000184212">
    <property type="component" value="Unassembled WGS sequence"/>
</dbReference>
<keyword evidence="6" id="KW-0808">Transferase</keyword>
<feature type="transmembrane region" description="Helical" evidence="5">
    <location>
        <begin position="118"/>
        <end position="136"/>
    </location>
</feature>
<dbReference type="AlphaFoldDB" id="A0A1M5R3A4"/>
<keyword evidence="3 5" id="KW-1133">Transmembrane helix</keyword>
<dbReference type="GO" id="GO:0012505">
    <property type="term" value="C:endomembrane system"/>
    <property type="evidence" value="ECO:0007669"/>
    <property type="project" value="UniProtKB-SubCell"/>
</dbReference>
<sequence>MRTDIVKDNRDNPGVYVPPPLIYVAVFVAAVFLQRTFPIDNVFFTMPGATIIGFAFAAIAFVLVVISLRQFFVTKNSLITIKPAYSLQTDGIYSMTRNPMYLGLANVYLAVTGFTGSWWNIILFPLLIIVVQQYIIKREERYLTRRFGQAYLDYKSRVRPWI</sequence>
<feature type="transmembrane region" description="Helical" evidence="5">
    <location>
        <begin position="49"/>
        <end position="68"/>
    </location>
</feature>
<dbReference type="GO" id="GO:0032259">
    <property type="term" value="P:methylation"/>
    <property type="evidence" value="ECO:0007669"/>
    <property type="project" value="UniProtKB-KW"/>
</dbReference>
<evidence type="ECO:0000256" key="4">
    <source>
        <dbReference type="ARBA" id="ARBA00023136"/>
    </source>
</evidence>